<dbReference type="CDD" id="cd01399">
    <property type="entry name" value="GlcN6P_deaminase"/>
    <property type="match status" value="1"/>
</dbReference>
<dbReference type="InterPro" id="IPR018321">
    <property type="entry name" value="Glucosamine6P_isomerase_CS"/>
</dbReference>
<dbReference type="SUPFAM" id="SSF100950">
    <property type="entry name" value="NagB/RpiA/CoA transferase-like"/>
    <property type="match status" value="1"/>
</dbReference>
<dbReference type="PANTHER" id="PTHR11280">
    <property type="entry name" value="GLUCOSAMINE-6-PHOSPHATE ISOMERASE"/>
    <property type="match status" value="1"/>
</dbReference>
<evidence type="ECO:0000313" key="5">
    <source>
        <dbReference type="EMBL" id="KIL79332.1"/>
    </source>
</evidence>
<organism evidence="5 6">
    <name type="scientific">Bacillus badius</name>
    <dbReference type="NCBI Taxonomy" id="1455"/>
    <lineage>
        <taxon>Bacteria</taxon>
        <taxon>Bacillati</taxon>
        <taxon>Bacillota</taxon>
        <taxon>Bacilli</taxon>
        <taxon>Bacillales</taxon>
        <taxon>Bacillaceae</taxon>
        <taxon>Pseudobacillus</taxon>
    </lineage>
</organism>
<comment type="similarity">
    <text evidence="3">Belongs to the glucosamine/galactosamine-6-phosphate isomerase family. NagB subfamily.</text>
</comment>
<dbReference type="RefSeq" id="WP_041113470.1">
    <property type="nucleotide sequence ID" value="NZ_JARTHD010000018.1"/>
</dbReference>
<dbReference type="NCBIfam" id="TIGR00502">
    <property type="entry name" value="nagB"/>
    <property type="match status" value="1"/>
</dbReference>
<proteinExistence type="inferred from homology"/>
<comment type="caution">
    <text evidence="5">The sequence shown here is derived from an EMBL/GenBank/DDBJ whole genome shotgun (WGS) entry which is preliminary data.</text>
</comment>
<dbReference type="Proteomes" id="UP000031982">
    <property type="component" value="Unassembled WGS sequence"/>
</dbReference>
<comment type="catalytic activity">
    <reaction evidence="3">
        <text>alpha-D-glucosamine 6-phosphate + H2O = beta-D-fructose 6-phosphate + NH4(+)</text>
        <dbReference type="Rhea" id="RHEA:12172"/>
        <dbReference type="ChEBI" id="CHEBI:15377"/>
        <dbReference type="ChEBI" id="CHEBI:28938"/>
        <dbReference type="ChEBI" id="CHEBI:57634"/>
        <dbReference type="ChEBI" id="CHEBI:75989"/>
        <dbReference type="EC" id="3.5.99.6"/>
    </reaction>
</comment>
<evidence type="ECO:0000256" key="2">
    <source>
        <dbReference type="ARBA" id="ARBA00023277"/>
    </source>
</evidence>
<dbReference type="PANTHER" id="PTHR11280:SF5">
    <property type="entry name" value="GLUCOSAMINE-6-PHOSPHATE ISOMERASE"/>
    <property type="match status" value="1"/>
</dbReference>
<dbReference type="PROSITE" id="PS01161">
    <property type="entry name" value="GLC_GALNAC_ISOMERASE"/>
    <property type="match status" value="1"/>
</dbReference>
<comment type="function">
    <text evidence="3">Catalyzes the reversible isomerization-deamination of glucosamine 6-phosphate (GlcN6P) to form fructose 6-phosphate (Fru6P) and ammonium ion.</text>
</comment>
<evidence type="ECO:0000256" key="1">
    <source>
        <dbReference type="ARBA" id="ARBA00022801"/>
    </source>
</evidence>
<feature type="active site" description="Proton acceptor; for enolization step" evidence="3">
    <location>
        <position position="67"/>
    </location>
</feature>
<dbReference type="EMBL" id="JXLP01000003">
    <property type="protein sequence ID" value="KIL79332.1"/>
    <property type="molecule type" value="Genomic_DNA"/>
</dbReference>
<comment type="pathway">
    <text evidence="3">Amino-sugar metabolism; N-acetylneuraminate degradation; D-fructose 6-phosphate from N-acetylneuraminate: step 5/5.</text>
</comment>
<feature type="active site" description="For ring-opening step" evidence="3">
    <location>
        <position position="143"/>
    </location>
</feature>
<keyword evidence="6" id="KW-1185">Reference proteome</keyword>
<keyword evidence="2 3" id="KW-0119">Carbohydrate metabolism</keyword>
<feature type="active site" description="For ring-opening step" evidence="3">
    <location>
        <position position="136"/>
    </location>
</feature>
<dbReference type="Gene3D" id="3.40.50.1360">
    <property type="match status" value="1"/>
</dbReference>
<evidence type="ECO:0000256" key="3">
    <source>
        <dbReference type="HAMAP-Rule" id="MF_01241"/>
    </source>
</evidence>
<evidence type="ECO:0000313" key="6">
    <source>
        <dbReference type="Proteomes" id="UP000031982"/>
    </source>
</evidence>
<feature type="active site" description="Proton acceptor; for ring-opening step" evidence="3">
    <location>
        <position position="138"/>
    </location>
</feature>
<feature type="domain" description="Glucosamine/galactosamine-6-phosphate isomerase" evidence="4">
    <location>
        <begin position="10"/>
        <end position="224"/>
    </location>
</feature>
<keyword evidence="1 3" id="KW-0378">Hydrolase</keyword>
<dbReference type="InterPro" id="IPR006148">
    <property type="entry name" value="Glc/Gal-6P_isomerase"/>
</dbReference>
<protein>
    <recommendedName>
        <fullName evidence="3">Glucosamine-6-phosphate deaminase</fullName>
        <ecNumber evidence="3">3.5.99.6</ecNumber>
    </recommendedName>
    <alternativeName>
        <fullName evidence="3">GlcN6P deaminase</fullName>
        <shortName evidence="3">GNPDA</shortName>
    </alternativeName>
    <alternativeName>
        <fullName evidence="3">Glucosamine-6-phosphate isomerase</fullName>
    </alternativeName>
</protein>
<dbReference type="Pfam" id="PF01182">
    <property type="entry name" value="Glucosamine_iso"/>
    <property type="match status" value="1"/>
</dbReference>
<dbReference type="InterPro" id="IPR037171">
    <property type="entry name" value="NagB/RpiA_transferase-like"/>
</dbReference>
<dbReference type="EC" id="3.5.99.6" evidence="3"/>
<name>A0ABR5AX63_BACBA</name>
<sequence length="248" mass="27512">MDVIRVKDYKELSEQAAKFVLERVKKNPKMILGLATGGTPEGMYEQLVTDHRTAGTSYKQVTTFNLDEYAGLPRKDRNSYYSYMREQLFDHIDIPNDQVHLPNGEAEDWQEECLQYEQAIAEAGQVDVQVLGIGGNGHIGFNEPGTSFDSTTHIVTLDESTRKANARYFSNLDEVPTHALTMGIQTIMRAKEIVLLASGESKADAMARLLQGEADESFPASALLSHPNVTVIADEEALKKVTIKEAFA</sequence>
<gene>
    <name evidence="3" type="primary">nagB</name>
    <name evidence="5" type="ORF">SD77_3198</name>
</gene>
<reference evidence="5 6" key="1">
    <citation type="submission" date="2015-01" db="EMBL/GenBank/DDBJ databases">
        <title>Genome Assembly of Bacillus badius MTCC 1458.</title>
        <authorList>
            <person name="Verma A."/>
            <person name="Khatri I."/>
            <person name="Mual P."/>
            <person name="Subramanian S."/>
            <person name="Krishnamurthi S."/>
        </authorList>
    </citation>
    <scope>NUCLEOTIDE SEQUENCE [LARGE SCALE GENOMIC DNA]</scope>
    <source>
        <strain evidence="5 6">MTCC 1458</strain>
    </source>
</reference>
<evidence type="ECO:0000259" key="4">
    <source>
        <dbReference type="Pfam" id="PF01182"/>
    </source>
</evidence>
<accession>A0ABR5AX63</accession>
<dbReference type="HAMAP" id="MF_01241">
    <property type="entry name" value="GlcN6P_deamin"/>
    <property type="match status" value="1"/>
</dbReference>
<comment type="caution">
    <text evidence="3">Lacks conserved residue(s) required for the propagation of feature annotation.</text>
</comment>
<dbReference type="InterPro" id="IPR004547">
    <property type="entry name" value="Glucosamine6P_isomerase"/>
</dbReference>